<dbReference type="PANTHER" id="PTHR10815">
    <property type="entry name" value="METHYLATED-DNA--PROTEIN-CYSTEINE METHYLTRANSFERASE"/>
    <property type="match status" value="1"/>
</dbReference>
<keyword evidence="5 14" id="KW-0489">Methyltransferase</keyword>
<dbReference type="InterPro" id="IPR014048">
    <property type="entry name" value="MethylDNA_cys_MeTrfase_DNA-bd"/>
</dbReference>
<reference evidence="14" key="1">
    <citation type="submission" date="2025-08" db="UniProtKB">
        <authorList>
            <consortium name="RefSeq"/>
        </authorList>
    </citation>
    <scope>IDENTIFICATION</scope>
    <source>
        <tissue evidence="14">Muscle</tissue>
    </source>
</reference>
<comment type="catalytic activity">
    <reaction evidence="11">
        <text>a 6-O-methyl-2'-deoxyguanosine in DNA + L-cysteinyl-[protein] = S-methyl-L-cysteinyl-[protein] + a 2'-deoxyguanosine in DNA</text>
        <dbReference type="Rhea" id="RHEA:24000"/>
        <dbReference type="Rhea" id="RHEA-COMP:10131"/>
        <dbReference type="Rhea" id="RHEA-COMP:10132"/>
        <dbReference type="Rhea" id="RHEA-COMP:11367"/>
        <dbReference type="Rhea" id="RHEA-COMP:11368"/>
        <dbReference type="ChEBI" id="CHEBI:29950"/>
        <dbReference type="ChEBI" id="CHEBI:82612"/>
        <dbReference type="ChEBI" id="CHEBI:85445"/>
        <dbReference type="ChEBI" id="CHEBI:85448"/>
        <dbReference type="EC" id="2.1.1.63"/>
    </reaction>
</comment>
<dbReference type="Gene3D" id="1.10.10.10">
    <property type="entry name" value="Winged helix-like DNA-binding domain superfamily/Winged helix DNA-binding domain"/>
    <property type="match status" value="1"/>
</dbReference>
<evidence type="ECO:0000256" key="9">
    <source>
        <dbReference type="ARBA" id="ARBA00030795"/>
    </source>
</evidence>
<dbReference type="GO" id="GO:0032259">
    <property type="term" value="P:methylation"/>
    <property type="evidence" value="ECO:0007669"/>
    <property type="project" value="UniProtKB-KW"/>
</dbReference>
<comment type="similarity">
    <text evidence="2">Belongs to the MGMT family.</text>
</comment>
<dbReference type="PROSITE" id="PS00374">
    <property type="entry name" value="MGMT"/>
    <property type="match status" value="1"/>
</dbReference>
<dbReference type="GeneID" id="117232747"/>
<evidence type="ECO:0000259" key="12">
    <source>
        <dbReference type="Pfam" id="PF01035"/>
    </source>
</evidence>
<evidence type="ECO:0000256" key="6">
    <source>
        <dbReference type="ARBA" id="ARBA00022679"/>
    </source>
</evidence>
<dbReference type="CDD" id="cd06445">
    <property type="entry name" value="ATase"/>
    <property type="match status" value="1"/>
</dbReference>
<dbReference type="NCBIfam" id="TIGR00589">
    <property type="entry name" value="ogt"/>
    <property type="match status" value="1"/>
</dbReference>
<dbReference type="RefSeq" id="XP_033348248.1">
    <property type="nucleotide sequence ID" value="XM_033492357.1"/>
</dbReference>
<keyword evidence="13" id="KW-1185">Reference proteome</keyword>
<evidence type="ECO:0000256" key="1">
    <source>
        <dbReference type="ARBA" id="ARBA00001286"/>
    </source>
</evidence>
<evidence type="ECO:0000256" key="2">
    <source>
        <dbReference type="ARBA" id="ARBA00008711"/>
    </source>
</evidence>
<feature type="domain" description="Methylated-DNA-[protein]-cysteine S-methyltransferase DNA binding" evidence="12">
    <location>
        <begin position="104"/>
        <end position="181"/>
    </location>
</feature>
<evidence type="ECO:0000256" key="10">
    <source>
        <dbReference type="ARBA" id="ARBA00031621"/>
    </source>
</evidence>
<dbReference type="CTD" id="183"/>
<comment type="catalytic activity">
    <reaction evidence="1">
        <text>a 4-O-methyl-thymidine in DNA + L-cysteinyl-[protein] = a thymidine in DNA + S-methyl-L-cysteinyl-[protein]</text>
        <dbReference type="Rhea" id="RHEA:53428"/>
        <dbReference type="Rhea" id="RHEA-COMP:10131"/>
        <dbReference type="Rhea" id="RHEA-COMP:10132"/>
        <dbReference type="Rhea" id="RHEA-COMP:13555"/>
        <dbReference type="Rhea" id="RHEA-COMP:13556"/>
        <dbReference type="ChEBI" id="CHEBI:29950"/>
        <dbReference type="ChEBI" id="CHEBI:82612"/>
        <dbReference type="ChEBI" id="CHEBI:137386"/>
        <dbReference type="ChEBI" id="CHEBI:137387"/>
        <dbReference type="EC" id="2.1.1.63"/>
    </reaction>
</comment>
<accession>A0A6J3K587</accession>
<evidence type="ECO:0000313" key="13">
    <source>
        <dbReference type="Proteomes" id="UP000504631"/>
    </source>
</evidence>
<evidence type="ECO:0000313" key="14">
    <source>
        <dbReference type="RefSeq" id="XP_033348248.1"/>
    </source>
</evidence>
<dbReference type="Gene3D" id="3.30.160.70">
    <property type="entry name" value="Methylated DNA-protein cysteine methyltransferase domain"/>
    <property type="match status" value="1"/>
</dbReference>
<dbReference type="GO" id="GO:0006281">
    <property type="term" value="P:DNA repair"/>
    <property type="evidence" value="ECO:0007669"/>
    <property type="project" value="UniProtKB-KW"/>
</dbReference>
<dbReference type="PANTHER" id="PTHR10815:SF13">
    <property type="entry name" value="METHYLATED-DNA--PROTEIN-CYSTEINE METHYLTRANSFERASE"/>
    <property type="match status" value="1"/>
</dbReference>
<gene>
    <name evidence="14" type="primary">LOC117232747</name>
</gene>
<keyword evidence="7" id="KW-0227">DNA damage</keyword>
<sequence>MVRFQSMTPQEYKEKHENFKIIHGFHTTPFGDCLIGITNTNKAILHLAFVDKNNEEALNELKNDWPLSKLVEDTSNETNKIIEKIFSRCVTVDDSISVLMKGTQFQIKVWEALMLIPHGTTVTYEQVACNIDNPKAVRAVGNAVMKNNIGYLVPCHRVVGKSGSNKYKWGTKRKENILLYEHDHVNT</sequence>
<evidence type="ECO:0000256" key="11">
    <source>
        <dbReference type="ARBA" id="ARBA00049348"/>
    </source>
</evidence>
<evidence type="ECO:0000256" key="3">
    <source>
        <dbReference type="ARBA" id="ARBA00011918"/>
    </source>
</evidence>
<dbReference type="Proteomes" id="UP000504631">
    <property type="component" value="Unplaced"/>
</dbReference>
<keyword evidence="8" id="KW-0234">DNA repair</keyword>
<dbReference type="AlphaFoldDB" id="A0A6J3K587"/>
<dbReference type="InterPro" id="IPR036217">
    <property type="entry name" value="MethylDNA_cys_MeTrfase_DNAb"/>
</dbReference>
<evidence type="ECO:0000256" key="4">
    <source>
        <dbReference type="ARBA" id="ARBA00015377"/>
    </source>
</evidence>
<evidence type="ECO:0000256" key="5">
    <source>
        <dbReference type="ARBA" id="ARBA00022603"/>
    </source>
</evidence>
<dbReference type="SUPFAM" id="SSF46767">
    <property type="entry name" value="Methylated DNA-protein cysteine methyltransferase, C-terminal domain"/>
    <property type="match status" value="1"/>
</dbReference>
<dbReference type="InterPro" id="IPR001497">
    <property type="entry name" value="MethylDNA_cys_MeTrfase_AS"/>
</dbReference>
<evidence type="ECO:0000256" key="7">
    <source>
        <dbReference type="ARBA" id="ARBA00022763"/>
    </source>
</evidence>
<keyword evidence="6" id="KW-0808">Transferase</keyword>
<dbReference type="EC" id="2.1.1.63" evidence="3"/>
<dbReference type="GO" id="GO:0003908">
    <property type="term" value="F:methylated-DNA-[protein]-cysteine S-methyltransferase activity"/>
    <property type="evidence" value="ECO:0007669"/>
    <property type="project" value="UniProtKB-EC"/>
</dbReference>
<proteinExistence type="inferred from homology"/>
<dbReference type="Pfam" id="PF01035">
    <property type="entry name" value="DNA_binding_1"/>
    <property type="match status" value="1"/>
</dbReference>
<protein>
    <recommendedName>
        <fullName evidence="4">Methylated-DNA--protein-cysteine methyltransferase</fullName>
        <ecNumber evidence="3">2.1.1.63</ecNumber>
    </recommendedName>
    <alternativeName>
        <fullName evidence="9">6-O-methylguanine-DNA methyltransferase</fullName>
    </alternativeName>
    <alternativeName>
        <fullName evidence="10">O-6-methylguanine-DNA-alkyltransferase</fullName>
    </alternativeName>
</protein>
<dbReference type="SUPFAM" id="SSF53155">
    <property type="entry name" value="Methylated DNA-protein cysteine methyltransferase domain"/>
    <property type="match status" value="1"/>
</dbReference>
<dbReference type="KEGG" id="bvk:117232747"/>
<dbReference type="InterPro" id="IPR036631">
    <property type="entry name" value="MGMT_N_sf"/>
</dbReference>
<dbReference type="InterPro" id="IPR036388">
    <property type="entry name" value="WH-like_DNA-bd_sf"/>
</dbReference>
<organism evidence="13 14">
    <name type="scientific">Bombus vosnesenskii</name>
    <dbReference type="NCBI Taxonomy" id="207650"/>
    <lineage>
        <taxon>Eukaryota</taxon>
        <taxon>Metazoa</taxon>
        <taxon>Ecdysozoa</taxon>
        <taxon>Arthropoda</taxon>
        <taxon>Hexapoda</taxon>
        <taxon>Insecta</taxon>
        <taxon>Pterygota</taxon>
        <taxon>Neoptera</taxon>
        <taxon>Endopterygota</taxon>
        <taxon>Hymenoptera</taxon>
        <taxon>Apocrita</taxon>
        <taxon>Aculeata</taxon>
        <taxon>Apoidea</taxon>
        <taxon>Anthophila</taxon>
        <taxon>Apidae</taxon>
        <taxon>Bombus</taxon>
        <taxon>Pyrobombus</taxon>
    </lineage>
</organism>
<name>A0A6J3K587_9HYME</name>
<evidence type="ECO:0000256" key="8">
    <source>
        <dbReference type="ARBA" id="ARBA00023204"/>
    </source>
</evidence>